<protein>
    <submittedName>
        <fullName evidence="2">Cupin domain-containing protein</fullName>
    </submittedName>
</protein>
<sequence length="132" mass="14782">MPRTPGLAGESELSPLDSRYVSVQALPWKPTPTPGIDMKILMEDPESGLLTALFRWQPGTELPLHQHVEIEQTYVLEGSIVDDEGEVRKGDYVWRPRGNRHIARSVEGALVLSFFLKPNMFLTGELAGKELK</sequence>
<evidence type="ECO:0000313" key="3">
    <source>
        <dbReference type="Proteomes" id="UP001212602"/>
    </source>
</evidence>
<organism evidence="2 3">
    <name type="scientific">Xenophilus arseniciresistens</name>
    <dbReference type="NCBI Taxonomy" id="1283306"/>
    <lineage>
        <taxon>Bacteria</taxon>
        <taxon>Pseudomonadati</taxon>
        <taxon>Pseudomonadota</taxon>
        <taxon>Betaproteobacteria</taxon>
        <taxon>Burkholderiales</taxon>
        <taxon>Comamonadaceae</taxon>
        <taxon>Xenophilus</taxon>
    </lineage>
</organism>
<dbReference type="Pfam" id="PF12973">
    <property type="entry name" value="Cupin_7"/>
    <property type="match status" value="1"/>
</dbReference>
<proteinExistence type="predicted"/>
<dbReference type="EMBL" id="JAQIPB010000014">
    <property type="protein sequence ID" value="MDA7419188.1"/>
    <property type="molecule type" value="Genomic_DNA"/>
</dbReference>
<dbReference type="RefSeq" id="WP_271430386.1">
    <property type="nucleotide sequence ID" value="NZ_JAQIPB010000014.1"/>
</dbReference>
<comment type="caution">
    <text evidence="2">The sequence shown here is derived from an EMBL/GenBank/DDBJ whole genome shotgun (WGS) entry which is preliminary data.</text>
</comment>
<reference evidence="2" key="1">
    <citation type="submission" date="2023-01" db="EMBL/GenBank/DDBJ databases">
        <title>Xenophilus mangrovi sp. nov., isolated from soil of Mangrove nature reserve.</title>
        <authorList>
            <person name="Xu S."/>
            <person name="Liu Z."/>
            <person name="Xu Y."/>
        </authorList>
    </citation>
    <scope>NUCLEOTIDE SEQUENCE</scope>
    <source>
        <strain evidence="2">YW8</strain>
    </source>
</reference>
<dbReference type="Gene3D" id="2.60.120.10">
    <property type="entry name" value="Jelly Rolls"/>
    <property type="match status" value="1"/>
</dbReference>
<dbReference type="InterPro" id="IPR014710">
    <property type="entry name" value="RmlC-like_jellyroll"/>
</dbReference>
<gene>
    <name evidence="2" type="ORF">PGB34_22675</name>
</gene>
<accession>A0AAE3NDE8</accession>
<keyword evidence="3" id="KW-1185">Reference proteome</keyword>
<dbReference type="InterPro" id="IPR025979">
    <property type="entry name" value="ChrR-like_cupin_dom"/>
</dbReference>
<dbReference type="InterPro" id="IPR011051">
    <property type="entry name" value="RmlC_Cupin_sf"/>
</dbReference>
<dbReference type="AlphaFoldDB" id="A0AAE3NDE8"/>
<name>A0AAE3NDE8_9BURK</name>
<dbReference type="Proteomes" id="UP001212602">
    <property type="component" value="Unassembled WGS sequence"/>
</dbReference>
<evidence type="ECO:0000259" key="1">
    <source>
        <dbReference type="Pfam" id="PF12973"/>
    </source>
</evidence>
<evidence type="ECO:0000313" key="2">
    <source>
        <dbReference type="EMBL" id="MDA7419188.1"/>
    </source>
</evidence>
<feature type="domain" description="ChrR-like cupin" evidence="1">
    <location>
        <begin position="20"/>
        <end position="110"/>
    </location>
</feature>
<dbReference type="SUPFAM" id="SSF51182">
    <property type="entry name" value="RmlC-like cupins"/>
    <property type="match status" value="1"/>
</dbReference>